<evidence type="ECO:0000313" key="12">
    <source>
        <dbReference type="Proteomes" id="UP000000763"/>
    </source>
</evidence>
<dbReference type="InterPro" id="IPR002110">
    <property type="entry name" value="Ankyrin_rpt"/>
</dbReference>
<keyword evidence="4 8" id="KW-1133">Transmembrane helix</keyword>
<keyword evidence="3" id="KW-0677">Repeat</keyword>
<dbReference type="Proteomes" id="UP000000763">
    <property type="component" value="Chromosome 7"/>
</dbReference>
<dbReference type="PROSITE" id="PS50297">
    <property type="entry name" value="ANK_REP_REGION"/>
    <property type="match status" value="2"/>
</dbReference>
<evidence type="ECO:0000256" key="7">
    <source>
        <dbReference type="PROSITE-ProRule" id="PRU00023"/>
    </source>
</evidence>
<dbReference type="SUPFAM" id="SSF48403">
    <property type="entry name" value="Ankyrin repeat"/>
    <property type="match status" value="1"/>
</dbReference>
<feature type="repeat" description="ANK" evidence="7">
    <location>
        <begin position="39"/>
        <end position="61"/>
    </location>
</feature>
<protein>
    <submittedName>
        <fullName evidence="11">Ankyrin-like protein</fullName>
    </submittedName>
</protein>
<dbReference type="AlphaFoldDB" id="Q69S55"/>
<dbReference type="Pfam" id="PF13962">
    <property type="entry name" value="PGG"/>
    <property type="match status" value="1"/>
</dbReference>
<dbReference type="InterPro" id="IPR036770">
    <property type="entry name" value="Ankyrin_rpt-contain_sf"/>
</dbReference>
<dbReference type="PANTHER" id="PTHR24186">
    <property type="entry name" value="PROTEIN PHOSPHATASE 1 REGULATORY SUBUNIT"/>
    <property type="match status" value="1"/>
</dbReference>
<dbReference type="Pfam" id="PF12796">
    <property type="entry name" value="Ank_2"/>
    <property type="match status" value="1"/>
</dbReference>
<dbReference type="SMART" id="SM00248">
    <property type="entry name" value="ANK"/>
    <property type="match status" value="6"/>
</dbReference>
<evidence type="ECO:0000256" key="2">
    <source>
        <dbReference type="ARBA" id="ARBA00022692"/>
    </source>
</evidence>
<accession>Q69S55</accession>
<name>Q69S55_ORYSJ</name>
<evidence type="ECO:0000313" key="10">
    <source>
        <dbReference type="EMBL" id="BAD30153.1"/>
    </source>
</evidence>
<keyword evidence="2 8" id="KW-0812">Transmembrane</keyword>
<evidence type="ECO:0000256" key="5">
    <source>
        <dbReference type="ARBA" id="ARBA00023043"/>
    </source>
</evidence>
<feature type="transmembrane region" description="Helical" evidence="8">
    <location>
        <begin position="335"/>
        <end position="356"/>
    </location>
</feature>
<feature type="repeat" description="ANK" evidence="7">
    <location>
        <begin position="230"/>
        <end position="263"/>
    </location>
</feature>
<feature type="transmembrane region" description="Helical" evidence="8">
    <location>
        <begin position="413"/>
        <end position="434"/>
    </location>
</feature>
<evidence type="ECO:0000256" key="6">
    <source>
        <dbReference type="ARBA" id="ARBA00023136"/>
    </source>
</evidence>
<dbReference type="PANTHER" id="PTHR24186:SF50">
    <property type="entry name" value="ANKYRIN REPEAT-CONTAINING PROTEIN ITN1-LIKE ISOFORM X1"/>
    <property type="match status" value="1"/>
</dbReference>
<organism evidence="11 12">
    <name type="scientific">Oryza sativa subsp. japonica</name>
    <name type="common">Rice</name>
    <dbReference type="NCBI Taxonomy" id="39947"/>
    <lineage>
        <taxon>Eukaryota</taxon>
        <taxon>Viridiplantae</taxon>
        <taxon>Streptophyta</taxon>
        <taxon>Embryophyta</taxon>
        <taxon>Tracheophyta</taxon>
        <taxon>Spermatophyta</taxon>
        <taxon>Magnoliopsida</taxon>
        <taxon>Liliopsida</taxon>
        <taxon>Poales</taxon>
        <taxon>Poaceae</taxon>
        <taxon>BOP clade</taxon>
        <taxon>Oryzoideae</taxon>
        <taxon>Oryzeae</taxon>
        <taxon>Oryzinae</taxon>
        <taxon>Oryza</taxon>
        <taxon>Oryza sativa</taxon>
    </lineage>
</organism>
<reference evidence="12" key="3">
    <citation type="journal article" date="2005" name="Nature">
        <title>The map-based sequence of the rice genome.</title>
        <authorList>
            <consortium name="International rice genome sequencing project (IRGSP)"/>
            <person name="Matsumoto T."/>
            <person name="Wu J."/>
            <person name="Kanamori H."/>
            <person name="Katayose Y."/>
            <person name="Fujisawa M."/>
            <person name="Namiki N."/>
            <person name="Mizuno H."/>
            <person name="Yamamoto K."/>
            <person name="Antonio B.A."/>
            <person name="Baba T."/>
            <person name="Sakata K."/>
            <person name="Nagamura Y."/>
            <person name="Aoki H."/>
            <person name="Arikawa K."/>
            <person name="Arita K."/>
            <person name="Bito T."/>
            <person name="Chiden Y."/>
            <person name="Fujitsuka N."/>
            <person name="Fukunaka R."/>
            <person name="Hamada M."/>
            <person name="Harada C."/>
            <person name="Hayashi A."/>
            <person name="Hijishita S."/>
            <person name="Honda M."/>
            <person name="Hosokawa S."/>
            <person name="Ichikawa Y."/>
            <person name="Idonuma A."/>
            <person name="Iijima M."/>
            <person name="Ikeda M."/>
            <person name="Ikeno M."/>
            <person name="Ito K."/>
            <person name="Ito S."/>
            <person name="Ito T."/>
            <person name="Ito Y."/>
            <person name="Ito Y."/>
            <person name="Iwabuchi A."/>
            <person name="Kamiya K."/>
            <person name="Karasawa W."/>
            <person name="Kurita K."/>
            <person name="Katagiri S."/>
            <person name="Kikuta A."/>
            <person name="Kobayashi H."/>
            <person name="Kobayashi N."/>
            <person name="Machita K."/>
            <person name="Maehara T."/>
            <person name="Masukawa M."/>
            <person name="Mizubayashi T."/>
            <person name="Mukai Y."/>
            <person name="Nagasaki H."/>
            <person name="Nagata Y."/>
            <person name="Naito S."/>
            <person name="Nakashima M."/>
            <person name="Nakama Y."/>
            <person name="Nakamichi Y."/>
            <person name="Nakamura M."/>
            <person name="Meguro A."/>
            <person name="Negishi M."/>
            <person name="Ohta I."/>
            <person name="Ohta T."/>
            <person name="Okamoto M."/>
            <person name="Ono N."/>
            <person name="Saji S."/>
            <person name="Sakaguchi M."/>
            <person name="Sakai K."/>
            <person name="Shibata M."/>
            <person name="Shimokawa T."/>
            <person name="Song J."/>
            <person name="Takazaki Y."/>
            <person name="Terasawa K."/>
            <person name="Tsugane M."/>
            <person name="Tsuji K."/>
            <person name="Ueda S."/>
            <person name="Waki K."/>
            <person name="Yamagata H."/>
            <person name="Yamamoto M."/>
            <person name="Yamamoto S."/>
            <person name="Yamane H."/>
            <person name="Yoshiki S."/>
            <person name="Yoshihara R."/>
            <person name="Yukawa K."/>
            <person name="Zhong H."/>
            <person name="Yano M."/>
            <person name="Yuan Q."/>
            <person name="Ouyang S."/>
            <person name="Liu J."/>
            <person name="Jones K.M."/>
            <person name="Gansberger K."/>
            <person name="Moffat K."/>
            <person name="Hill J."/>
            <person name="Bera J."/>
            <person name="Fadrosh D."/>
            <person name="Jin S."/>
            <person name="Johri S."/>
            <person name="Kim M."/>
            <person name="Overton L."/>
            <person name="Reardon M."/>
            <person name="Tsitrin T."/>
            <person name="Vuong H."/>
            <person name="Weaver B."/>
            <person name="Ciecko A."/>
            <person name="Tallon L."/>
            <person name="Jackson J."/>
            <person name="Pai G."/>
            <person name="Aken S.V."/>
            <person name="Utterback T."/>
            <person name="Reidmuller S."/>
            <person name="Feldblyum T."/>
            <person name="Hsiao J."/>
            <person name="Zismann V."/>
            <person name="Iobst S."/>
            <person name="de Vazeille A.R."/>
            <person name="Buell C.R."/>
            <person name="Ying K."/>
            <person name="Li Y."/>
            <person name="Lu T."/>
            <person name="Huang Y."/>
            <person name="Zhao Q."/>
            <person name="Feng Q."/>
            <person name="Zhang L."/>
            <person name="Zhu J."/>
            <person name="Weng Q."/>
            <person name="Mu J."/>
            <person name="Lu Y."/>
            <person name="Fan D."/>
            <person name="Liu Y."/>
            <person name="Guan J."/>
            <person name="Zhang Y."/>
            <person name="Yu S."/>
            <person name="Liu X."/>
            <person name="Zhang Y."/>
            <person name="Hong G."/>
            <person name="Han B."/>
            <person name="Choisne N."/>
            <person name="Demange N."/>
            <person name="Orjeda G."/>
            <person name="Samain S."/>
            <person name="Cattolico L."/>
            <person name="Pelletier E."/>
            <person name="Couloux A."/>
            <person name="Segurens B."/>
            <person name="Wincker P."/>
            <person name="D'Hont A."/>
            <person name="Scarpelli C."/>
            <person name="Weissenbach J."/>
            <person name="Salanoubat M."/>
            <person name="Quetier F."/>
            <person name="Yu Y."/>
            <person name="Kim H.R."/>
            <person name="Rambo T."/>
            <person name="Currie J."/>
            <person name="Collura K."/>
            <person name="Luo M."/>
            <person name="Yang T."/>
            <person name="Ammiraju J.S.S."/>
            <person name="Engler F."/>
            <person name="Soderlund C."/>
            <person name="Wing R.A."/>
            <person name="Palmer L.E."/>
            <person name="de la Bastide M."/>
            <person name="Spiegel L."/>
            <person name="Nascimento L."/>
            <person name="Zutavern T."/>
            <person name="O'Shaughnessy A."/>
            <person name="Dike S."/>
            <person name="Dedhia N."/>
            <person name="Preston R."/>
            <person name="Balija V."/>
            <person name="McCombie W.R."/>
            <person name="Chow T."/>
            <person name="Chen H."/>
            <person name="Chung M."/>
            <person name="Chen C."/>
            <person name="Shaw J."/>
            <person name="Wu H."/>
            <person name="Hsiao K."/>
            <person name="Chao Y."/>
            <person name="Chu M."/>
            <person name="Cheng C."/>
            <person name="Hour A."/>
            <person name="Lee P."/>
            <person name="Lin S."/>
            <person name="Lin Y."/>
            <person name="Liou J."/>
            <person name="Liu S."/>
            <person name="Hsing Y."/>
            <person name="Raghuvanshi S."/>
            <person name="Mohanty A."/>
            <person name="Bharti A.K."/>
            <person name="Gaur A."/>
            <person name="Gupta V."/>
            <person name="Kumar D."/>
            <person name="Ravi V."/>
            <person name="Vij S."/>
            <person name="Kapur A."/>
            <person name="Khurana P."/>
            <person name="Khurana P."/>
            <person name="Khurana J.P."/>
            <person name="Tyagi A.K."/>
            <person name="Gaikwad K."/>
            <person name="Singh A."/>
            <person name="Dalal V."/>
            <person name="Srivastava S."/>
            <person name="Dixit A."/>
            <person name="Pal A.K."/>
            <person name="Ghazi I.A."/>
            <person name="Yadav M."/>
            <person name="Pandit A."/>
            <person name="Bhargava A."/>
            <person name="Sureshbabu K."/>
            <person name="Batra K."/>
            <person name="Sharma T.R."/>
            <person name="Mohapatra T."/>
            <person name="Singh N.K."/>
            <person name="Messing J."/>
            <person name="Nelson A.B."/>
            <person name="Fuks G."/>
            <person name="Kavchok S."/>
            <person name="Keizer G."/>
            <person name="Linton E."/>
            <person name="Llaca V."/>
            <person name="Song R."/>
            <person name="Tanyolac B."/>
            <person name="Young S."/>
            <person name="Ho-Il K."/>
            <person name="Hahn J.H."/>
            <person name="Sangsakoo G."/>
            <person name="Vanavichit A."/>
            <person name="de Mattos Luiz.A.T."/>
            <person name="Zimmer P.D."/>
            <person name="Malone G."/>
            <person name="Dellagostin O."/>
            <person name="de Oliveira A.C."/>
            <person name="Bevan M."/>
            <person name="Bancroft I."/>
            <person name="Minx P."/>
            <person name="Cordum H."/>
            <person name="Wilson R."/>
            <person name="Cheng Z."/>
            <person name="Jin W."/>
            <person name="Jiang J."/>
            <person name="Leong S.A."/>
            <person name="Iwama H."/>
            <person name="Gojobori T."/>
            <person name="Itoh T."/>
            <person name="Niimura Y."/>
            <person name="Fujii Y."/>
            <person name="Habara T."/>
            <person name="Sakai H."/>
            <person name="Sato Y."/>
            <person name="Wilson G."/>
            <person name="Kumar K."/>
            <person name="McCouch S."/>
            <person name="Juretic N."/>
            <person name="Hoen D."/>
            <person name="Wright S."/>
            <person name="Bruskiewich R."/>
            <person name="Bureau T."/>
            <person name="Miyao A."/>
            <person name="Hirochika H."/>
            <person name="Nishikawa T."/>
            <person name="Kadowaki K."/>
            <person name="Sugiura M."/>
            <person name="Burr B."/>
            <person name="Sasaki T."/>
        </authorList>
    </citation>
    <scope>NUCLEOTIDE SEQUENCE [LARGE SCALE GENOMIC DNA]</scope>
    <source>
        <strain evidence="12">cv. Nipponbare</strain>
    </source>
</reference>
<dbReference type="Pfam" id="PF00023">
    <property type="entry name" value="Ank"/>
    <property type="match status" value="2"/>
</dbReference>
<dbReference type="EMBL" id="AP005124">
    <property type="protein sequence ID" value="BAD30891.1"/>
    <property type="molecule type" value="Genomic_DNA"/>
</dbReference>
<dbReference type="PROSITE" id="PS50088">
    <property type="entry name" value="ANK_REPEAT"/>
    <property type="match status" value="3"/>
</dbReference>
<feature type="transmembrane region" description="Helical" evidence="8">
    <location>
        <begin position="377"/>
        <end position="401"/>
    </location>
</feature>
<evidence type="ECO:0000256" key="3">
    <source>
        <dbReference type="ARBA" id="ARBA00022737"/>
    </source>
</evidence>
<reference evidence="10" key="1">
    <citation type="submission" date="2001-06" db="EMBL/GenBank/DDBJ databases">
        <title>Oryza sativa nipponbare(GA3) genomic DNA, chromosome 7, BAC clone:OJ1118_E12.</title>
        <authorList>
            <person name="Sasaki T."/>
            <person name="Matsumoto T."/>
            <person name="Yamamoto K."/>
        </authorList>
    </citation>
    <scope>NUCLEOTIDE SEQUENCE</scope>
</reference>
<evidence type="ECO:0000256" key="4">
    <source>
        <dbReference type="ARBA" id="ARBA00022989"/>
    </source>
</evidence>
<feature type="domain" description="PGG" evidence="9">
    <location>
        <begin position="336"/>
        <end position="434"/>
    </location>
</feature>
<proteinExistence type="predicted"/>
<reference evidence="12" key="4">
    <citation type="journal article" date="2008" name="Nucleic Acids Res.">
        <title>The rice annotation project database (RAP-DB): 2008 update.</title>
        <authorList>
            <consortium name="The rice annotation project (RAP)"/>
        </authorList>
    </citation>
    <scope>GENOME REANNOTATION</scope>
    <source>
        <strain evidence="12">cv. Nipponbare</strain>
    </source>
</reference>
<dbReference type="InterPro" id="IPR026961">
    <property type="entry name" value="PGG_dom"/>
</dbReference>
<evidence type="ECO:0000259" key="9">
    <source>
        <dbReference type="Pfam" id="PF13962"/>
    </source>
</evidence>
<comment type="subcellular location">
    <subcellularLocation>
        <location evidence="1">Membrane</location>
        <topology evidence="1">Multi-pass membrane protein</topology>
    </subcellularLocation>
</comment>
<reference evidence="11" key="2">
    <citation type="submission" date="2002-04" db="EMBL/GenBank/DDBJ databases">
        <title>Oryza sativa nipponbare(GA3) genomic DNA, chromosome 7, BAC clone:OSJNBa0049I08.</title>
        <authorList>
            <person name="Sasaki T."/>
            <person name="Matsumoto T."/>
            <person name="Katayose Y."/>
        </authorList>
    </citation>
    <scope>NUCLEOTIDE SEQUENCE</scope>
</reference>
<keyword evidence="5 7" id="KW-0040">ANK repeat</keyword>
<gene>
    <name evidence="10" type="ORF">OJ1118_E12.10</name>
    <name evidence="11" type="ORF">OSJNBa0049I08.33</name>
</gene>
<dbReference type="EMBL" id="AP003743">
    <property type="protein sequence ID" value="BAD30153.1"/>
    <property type="molecule type" value="Genomic_DNA"/>
</dbReference>
<evidence type="ECO:0000256" key="8">
    <source>
        <dbReference type="SAM" id="Phobius"/>
    </source>
</evidence>
<dbReference type="GO" id="GO:0016020">
    <property type="term" value="C:membrane"/>
    <property type="evidence" value="ECO:0007669"/>
    <property type="project" value="UniProtKB-SubCell"/>
</dbReference>
<keyword evidence="6 8" id="KW-0472">Membrane</keyword>
<sequence length="474" mass="52023">MMNSECNTPLHEAVKQRRSAVALRLLEVEPNCGHTPNVDMQTPLHIAAREGLTDVVEKILDIPWVPEKFVATANVRGTALHQAVLGGHTRYWDSGERWGRRENGRRGGVVEILLIRTAPDLIDITDSAGSTALHYAAQKNDTRMVSMLLDLKPELASRPNDRQQSALHVAAVNGSIAAATEILQHSPDAAESKDKDGRNAVHVAVSNVDTLRGLLKVIGPAEVINQGDSAGNTPLHLAAKMAHVQSTLTLLKDPRVNPCLLNRDGHTARSLVEERLAVGEMDAYVVYLWEKLKKQEESRCKNLQHLPPVATYQSLRRRSHRSAGSGNGDYFELGVGTYTLVATLIATVTFAATFTMPGGYNQTSGLAIHADRAAFDIFLVSNTVAMCSSITVVFCFIWAWRDPVKFNLEHLRWVHMLTVIACLAMIVSLMTSVYQEVAGVPGDHHRRLHSGRRDTHIREGGFLHTVCSEDTATG</sequence>
<evidence type="ECO:0000313" key="11">
    <source>
        <dbReference type="EMBL" id="BAD30891.1"/>
    </source>
</evidence>
<feature type="repeat" description="ANK" evidence="7">
    <location>
        <begin position="128"/>
        <end position="160"/>
    </location>
</feature>
<evidence type="ECO:0000256" key="1">
    <source>
        <dbReference type="ARBA" id="ARBA00004141"/>
    </source>
</evidence>
<dbReference type="Gene3D" id="1.25.40.20">
    <property type="entry name" value="Ankyrin repeat-containing domain"/>
    <property type="match status" value="2"/>
</dbReference>